<dbReference type="AlphaFoldDB" id="A0A7K1L5H8"/>
<evidence type="ECO:0000313" key="3">
    <source>
        <dbReference type="Proteomes" id="UP000432015"/>
    </source>
</evidence>
<evidence type="ECO:0000313" key="2">
    <source>
        <dbReference type="EMBL" id="MUN39649.1"/>
    </source>
</evidence>
<feature type="region of interest" description="Disordered" evidence="1">
    <location>
        <begin position="1"/>
        <end position="22"/>
    </location>
</feature>
<comment type="caution">
    <text evidence="2">The sequence shown here is derived from an EMBL/GenBank/DDBJ whole genome shotgun (WGS) entry which is preliminary data.</text>
</comment>
<evidence type="ECO:0000256" key="1">
    <source>
        <dbReference type="SAM" id="MobiDB-lite"/>
    </source>
</evidence>
<accession>A0A7K1L5H8</accession>
<evidence type="ECO:0008006" key="4">
    <source>
        <dbReference type="Google" id="ProtNLM"/>
    </source>
</evidence>
<organism evidence="2 3">
    <name type="scientific">Actinomadura litoris</name>
    <dbReference type="NCBI Taxonomy" id="2678616"/>
    <lineage>
        <taxon>Bacteria</taxon>
        <taxon>Bacillati</taxon>
        <taxon>Actinomycetota</taxon>
        <taxon>Actinomycetes</taxon>
        <taxon>Streptosporangiales</taxon>
        <taxon>Thermomonosporaceae</taxon>
        <taxon>Actinomadura</taxon>
    </lineage>
</organism>
<sequence>MPLGRIATPLPPDRVVGPDDPASGLLAHGPVAGDLIAVVAADHHVVGTVTTGDVERLLQRDRLRKVPAHTT</sequence>
<dbReference type="RefSeq" id="WP_156218777.1">
    <property type="nucleotide sequence ID" value="NZ_WOFH01000008.1"/>
</dbReference>
<keyword evidence="3" id="KW-1185">Reference proteome</keyword>
<name>A0A7K1L5H8_9ACTN</name>
<protein>
    <recommendedName>
        <fullName evidence="4">CBS domain-containing protein</fullName>
    </recommendedName>
</protein>
<proteinExistence type="predicted"/>
<dbReference type="EMBL" id="WOFH01000008">
    <property type="protein sequence ID" value="MUN39649.1"/>
    <property type="molecule type" value="Genomic_DNA"/>
</dbReference>
<dbReference type="Proteomes" id="UP000432015">
    <property type="component" value="Unassembled WGS sequence"/>
</dbReference>
<gene>
    <name evidence="2" type="ORF">GNZ18_24075</name>
</gene>
<reference evidence="2 3" key="1">
    <citation type="submission" date="2019-11" db="EMBL/GenBank/DDBJ databases">
        <authorList>
            <person name="Cao P."/>
        </authorList>
    </citation>
    <scope>NUCLEOTIDE SEQUENCE [LARGE SCALE GENOMIC DNA]</scope>
    <source>
        <strain evidence="2 3">NEAU-AAG5</strain>
    </source>
</reference>